<organism evidence="1 2">
    <name type="scientific">Violaceomyces palustris</name>
    <dbReference type="NCBI Taxonomy" id="1673888"/>
    <lineage>
        <taxon>Eukaryota</taxon>
        <taxon>Fungi</taxon>
        <taxon>Dikarya</taxon>
        <taxon>Basidiomycota</taxon>
        <taxon>Ustilaginomycotina</taxon>
        <taxon>Ustilaginomycetes</taxon>
        <taxon>Violaceomycetales</taxon>
        <taxon>Violaceomycetaceae</taxon>
        <taxon>Violaceomyces</taxon>
    </lineage>
</organism>
<gene>
    <name evidence="1" type="ORF">IE53DRAFT_413222</name>
</gene>
<reference evidence="1 2" key="1">
    <citation type="journal article" date="2018" name="Mol. Biol. Evol.">
        <title>Broad Genomic Sampling Reveals a Smut Pathogenic Ancestry of the Fungal Clade Ustilaginomycotina.</title>
        <authorList>
            <person name="Kijpornyongpan T."/>
            <person name="Mondo S.J."/>
            <person name="Barry K."/>
            <person name="Sandor L."/>
            <person name="Lee J."/>
            <person name="Lipzen A."/>
            <person name="Pangilinan J."/>
            <person name="LaButti K."/>
            <person name="Hainaut M."/>
            <person name="Henrissat B."/>
            <person name="Grigoriev I.V."/>
            <person name="Spatafora J.W."/>
            <person name="Aime M.C."/>
        </authorList>
    </citation>
    <scope>NUCLEOTIDE SEQUENCE [LARGE SCALE GENOMIC DNA]</scope>
    <source>
        <strain evidence="1 2">SA 807</strain>
    </source>
</reference>
<proteinExistence type="predicted"/>
<keyword evidence="2" id="KW-1185">Reference proteome</keyword>
<accession>A0ACD0NMX3</accession>
<dbReference type="Proteomes" id="UP000245626">
    <property type="component" value="Unassembled WGS sequence"/>
</dbReference>
<sequence>MSSRAAVLFTLSSSLLITTFLGLASAQAPNAVFLFNKKHTLTLAACTNPNQAFSTTDSPCGGMQDNHLQWCTESETPWDNGGGAVGPSFTVQQFCDTCKSFNKVPFDPLDVVGSTTCCWFDTFIPGLPRCSFLLSDRHKQIRIQKKGTTEDMGICFNAENFIDDNDRDNDRSLLGACYRISDFEQRCEMATTTREPFDAVNRT</sequence>
<protein>
    <submittedName>
        <fullName evidence="1">Uncharacterized protein</fullName>
    </submittedName>
</protein>
<evidence type="ECO:0000313" key="2">
    <source>
        <dbReference type="Proteomes" id="UP000245626"/>
    </source>
</evidence>
<name>A0ACD0NMX3_9BASI</name>
<evidence type="ECO:0000313" key="1">
    <source>
        <dbReference type="EMBL" id="PWN47168.1"/>
    </source>
</evidence>
<dbReference type="EMBL" id="KZ820518">
    <property type="protein sequence ID" value="PWN47168.1"/>
    <property type="molecule type" value="Genomic_DNA"/>
</dbReference>